<gene>
    <name evidence="1" type="ORF">Desgi_0649</name>
</gene>
<evidence type="ECO:0000313" key="2">
    <source>
        <dbReference type="Proteomes" id="UP000013520"/>
    </source>
</evidence>
<evidence type="ECO:0000313" key="1">
    <source>
        <dbReference type="EMBL" id="AGL00204.1"/>
    </source>
</evidence>
<dbReference type="KEGG" id="dgi:Desgi_0649"/>
<protein>
    <submittedName>
        <fullName evidence="1">BssC/TutF protein</fullName>
    </submittedName>
</protein>
<organism evidence="1 2">
    <name type="scientific">Desulfoscipio gibsoniae DSM 7213</name>
    <dbReference type="NCBI Taxonomy" id="767817"/>
    <lineage>
        <taxon>Bacteria</taxon>
        <taxon>Bacillati</taxon>
        <taxon>Bacillota</taxon>
        <taxon>Clostridia</taxon>
        <taxon>Eubacteriales</taxon>
        <taxon>Desulfallaceae</taxon>
        <taxon>Desulfoscipio</taxon>
    </lineage>
</organism>
<dbReference type="OrthoDB" id="5405792at2"/>
<dbReference type="Pfam" id="PF08201">
    <property type="entry name" value="BssC_TutF"/>
    <property type="match status" value="1"/>
</dbReference>
<sequence>MATCAECKSFFAIPENADDFKPGKGDCVREEKDQKGKYWLSKPVMGNVAADNCKYFMKKLTN</sequence>
<dbReference type="eggNOG" id="ENOG5033HQX">
    <property type="taxonomic scope" value="Bacteria"/>
</dbReference>
<dbReference type="STRING" id="767817.Desgi_0649"/>
<dbReference type="Gene3D" id="6.20.90.20">
    <property type="entry name" value="Benzylsuccinate synthase gamma subunit"/>
    <property type="match status" value="1"/>
</dbReference>
<proteinExistence type="predicted"/>
<dbReference type="Proteomes" id="UP000013520">
    <property type="component" value="Chromosome"/>
</dbReference>
<dbReference type="AlphaFoldDB" id="R4KCA8"/>
<name>R4KCA8_9FIRM</name>
<dbReference type="InterPro" id="IPR038640">
    <property type="entry name" value="BssC_sf"/>
</dbReference>
<reference evidence="1 2" key="1">
    <citation type="submission" date="2012-01" db="EMBL/GenBank/DDBJ databases">
        <title>Complete sequence of Desulfotomaculum gibsoniae DSM 7213.</title>
        <authorList>
            <consortium name="US DOE Joint Genome Institute"/>
            <person name="Lucas S."/>
            <person name="Han J."/>
            <person name="Lapidus A."/>
            <person name="Cheng J.-F."/>
            <person name="Goodwin L."/>
            <person name="Pitluck S."/>
            <person name="Peters L."/>
            <person name="Ovchinnikova G."/>
            <person name="Teshima H."/>
            <person name="Detter J.C."/>
            <person name="Han C."/>
            <person name="Tapia R."/>
            <person name="Land M."/>
            <person name="Hauser L."/>
            <person name="Kyrpides N."/>
            <person name="Ivanova N."/>
            <person name="Pagani I."/>
            <person name="Parshina S."/>
            <person name="Plugge C."/>
            <person name="Muyzer G."/>
            <person name="Kuever J."/>
            <person name="Ivanova A."/>
            <person name="Nazina T."/>
            <person name="Klenk H.-P."/>
            <person name="Brambilla E."/>
            <person name="Spring S."/>
            <person name="Stams A.F."/>
            <person name="Woyke T."/>
        </authorList>
    </citation>
    <scope>NUCLEOTIDE SEQUENCE [LARGE SCALE GENOMIC DNA]</scope>
    <source>
        <strain evidence="1 2">DSM 7213</strain>
    </source>
</reference>
<dbReference type="HOGENOM" id="CLU_2896712_0_0_9"/>
<accession>R4KCA8</accession>
<keyword evidence="2" id="KW-1185">Reference proteome</keyword>
<dbReference type="EMBL" id="CP003273">
    <property type="protein sequence ID" value="AGL00204.1"/>
    <property type="molecule type" value="Genomic_DNA"/>
</dbReference>
<dbReference type="RefSeq" id="WP_006524673.1">
    <property type="nucleotide sequence ID" value="NC_021184.1"/>
</dbReference>
<dbReference type="InterPro" id="IPR013161">
    <property type="entry name" value="BssC"/>
</dbReference>